<feature type="compositionally biased region" description="Pro residues" evidence="1">
    <location>
        <begin position="7"/>
        <end position="18"/>
    </location>
</feature>
<feature type="region of interest" description="Disordered" evidence="1">
    <location>
        <begin position="1"/>
        <end position="39"/>
    </location>
</feature>
<organism evidence="3 4">
    <name type="scientific">Rhodamnia argentea</name>
    <dbReference type="NCBI Taxonomy" id="178133"/>
    <lineage>
        <taxon>Eukaryota</taxon>
        <taxon>Viridiplantae</taxon>
        <taxon>Streptophyta</taxon>
        <taxon>Embryophyta</taxon>
        <taxon>Tracheophyta</taxon>
        <taxon>Spermatophyta</taxon>
        <taxon>Magnoliopsida</taxon>
        <taxon>eudicotyledons</taxon>
        <taxon>Gunneridae</taxon>
        <taxon>Pentapetalae</taxon>
        <taxon>rosids</taxon>
        <taxon>malvids</taxon>
        <taxon>Myrtales</taxon>
        <taxon>Myrtaceae</taxon>
        <taxon>Myrtoideae</taxon>
        <taxon>Myrteae</taxon>
        <taxon>Australasian group</taxon>
        <taxon>Rhodamnia</taxon>
    </lineage>
</organism>
<accession>A0A8B8N326</accession>
<dbReference type="AlphaFoldDB" id="A0A8B8N326"/>
<dbReference type="PANTHER" id="PTHR33429:SF7">
    <property type="entry name" value="OS02G0708000 PROTEIN"/>
    <property type="match status" value="1"/>
</dbReference>
<dbReference type="PANTHER" id="PTHR33429">
    <property type="entry name" value="OS02G0708000 PROTEIN-RELATED"/>
    <property type="match status" value="1"/>
</dbReference>
<feature type="compositionally biased region" description="Basic and acidic residues" evidence="1">
    <location>
        <begin position="115"/>
        <end position="127"/>
    </location>
</feature>
<dbReference type="GeneID" id="115730311"/>
<protein>
    <submittedName>
        <fullName evidence="4">Uncharacterized protein LOC115730311</fullName>
    </submittedName>
</protein>
<feature type="region of interest" description="Disordered" evidence="1">
    <location>
        <begin position="67"/>
        <end position="127"/>
    </location>
</feature>
<keyword evidence="2" id="KW-1133">Transmembrane helix</keyword>
<sequence length="127" mass="13273">MSLQLRQPPPPLLPPPQPVLVYPNTFARPPPSQQHSHSSGSFGKVFLVLAIVLAVSAIACFFGRFCGRRSRSSDPSAKQNRQTRPGGHDVEFGVNGRNRGAADPTAGNVGGSKATEADKDKAGLGGG</sequence>
<feature type="transmembrane region" description="Helical" evidence="2">
    <location>
        <begin position="45"/>
        <end position="66"/>
    </location>
</feature>
<evidence type="ECO:0000256" key="1">
    <source>
        <dbReference type="SAM" id="MobiDB-lite"/>
    </source>
</evidence>
<keyword evidence="3" id="KW-1185">Reference proteome</keyword>
<evidence type="ECO:0000256" key="2">
    <source>
        <dbReference type="SAM" id="Phobius"/>
    </source>
</evidence>
<keyword evidence="2" id="KW-0812">Transmembrane</keyword>
<evidence type="ECO:0000313" key="3">
    <source>
        <dbReference type="Proteomes" id="UP000827889"/>
    </source>
</evidence>
<reference evidence="3" key="1">
    <citation type="submission" date="2025-05" db="UniProtKB">
        <authorList>
            <consortium name="RefSeq"/>
        </authorList>
    </citation>
    <scope>NUCLEOTIDE SEQUENCE [LARGE SCALE GENOMIC DNA]</scope>
</reference>
<reference evidence="4" key="2">
    <citation type="submission" date="2025-08" db="UniProtKB">
        <authorList>
            <consortium name="RefSeq"/>
        </authorList>
    </citation>
    <scope>IDENTIFICATION</scope>
    <source>
        <tissue evidence="4">Leaf</tissue>
    </source>
</reference>
<feature type="compositionally biased region" description="Polar residues" evidence="1">
    <location>
        <begin position="74"/>
        <end position="83"/>
    </location>
</feature>
<proteinExistence type="predicted"/>
<keyword evidence="2" id="KW-0472">Membrane</keyword>
<dbReference type="KEGG" id="rarg:115730311"/>
<name>A0A8B8N326_9MYRT</name>
<dbReference type="RefSeq" id="XP_030516806.1">
    <property type="nucleotide sequence ID" value="XM_030660946.1"/>
</dbReference>
<gene>
    <name evidence="4" type="primary">LOC115730311</name>
</gene>
<dbReference type="Proteomes" id="UP000827889">
    <property type="component" value="Chromosome 1"/>
</dbReference>
<evidence type="ECO:0000313" key="4">
    <source>
        <dbReference type="RefSeq" id="XP_030516806.1"/>
    </source>
</evidence>